<dbReference type="PANTHER" id="PTHR13812:SF19">
    <property type="entry name" value="KETIMINE REDUCTASE MU-CRYSTALLIN"/>
    <property type="match status" value="1"/>
</dbReference>
<dbReference type="InterPro" id="IPR036291">
    <property type="entry name" value="NAD(P)-bd_dom_sf"/>
</dbReference>
<sequence length="317" mass="34452">MVNPAPQYDYPEAADLPYLLPLMAAIENSYQKGQIHRAIVPLRTLISPPRHGSTFGVMPAWCPEANLFITKIASLVTGVPSRESSVKASVCVFDGTCGRPISILDGKRITNLKCAAVSALVTDYCAADNAESLCVFGSGVLAWQQIMAVMSVRRIKSITLCSRQPERRSALCGKFIQTFGEETTITAATDAEAALAEADIICTATTSDQPLFQPIPLAPRVHINCMGAHTPHSRELPLALLKQSTLIVEDLPTAIEEAGVLHRNAIDLYRLVTSETRWYKSCRSIFSSTGHGYLDLLTVSFLLSQQKSTAVDKEGEK</sequence>
<proteinExistence type="predicted"/>
<evidence type="ECO:0000313" key="1">
    <source>
        <dbReference type="EMBL" id="TCV94460.1"/>
    </source>
</evidence>
<dbReference type="SUPFAM" id="SSF51735">
    <property type="entry name" value="NAD(P)-binding Rossmann-fold domains"/>
    <property type="match status" value="1"/>
</dbReference>
<dbReference type="Gene3D" id="3.40.50.720">
    <property type="entry name" value="NAD(P)-binding Rossmann-like Domain"/>
    <property type="match status" value="1"/>
</dbReference>
<dbReference type="Proteomes" id="UP000295719">
    <property type="component" value="Unassembled WGS sequence"/>
</dbReference>
<gene>
    <name evidence="1" type="ORF">EDC52_107203</name>
</gene>
<dbReference type="PIRSF" id="PIRSF001439">
    <property type="entry name" value="CryM"/>
    <property type="match status" value="1"/>
</dbReference>
<dbReference type="AlphaFoldDB" id="A0A4R3YPY5"/>
<dbReference type="GO" id="GO:0005737">
    <property type="term" value="C:cytoplasm"/>
    <property type="evidence" value="ECO:0007669"/>
    <property type="project" value="TreeGrafter"/>
</dbReference>
<protein>
    <submittedName>
        <fullName evidence="1">Ornithine cyclodeaminase</fullName>
    </submittedName>
</protein>
<accession>A0A4R3YPY5</accession>
<dbReference type="Gene3D" id="3.30.1780.10">
    <property type="entry name" value="ornithine cyclodeaminase, domain 1"/>
    <property type="match status" value="1"/>
</dbReference>
<dbReference type="PANTHER" id="PTHR13812">
    <property type="entry name" value="KETIMINE REDUCTASE MU-CRYSTALLIN"/>
    <property type="match status" value="1"/>
</dbReference>
<dbReference type="RefSeq" id="WP_165911733.1">
    <property type="nucleotide sequence ID" value="NZ_SMCR01000007.1"/>
</dbReference>
<keyword evidence="2" id="KW-1185">Reference proteome</keyword>
<dbReference type="InterPro" id="IPR023401">
    <property type="entry name" value="ODC_N"/>
</dbReference>
<comment type="caution">
    <text evidence="1">The sequence shown here is derived from an EMBL/GenBank/DDBJ whole genome shotgun (WGS) entry which is preliminary data.</text>
</comment>
<name>A0A4R3YPY5_9GAMM</name>
<dbReference type="EMBL" id="SMCR01000007">
    <property type="protein sequence ID" value="TCV94460.1"/>
    <property type="molecule type" value="Genomic_DNA"/>
</dbReference>
<evidence type="ECO:0000313" key="2">
    <source>
        <dbReference type="Proteomes" id="UP000295719"/>
    </source>
</evidence>
<dbReference type="Pfam" id="PF02423">
    <property type="entry name" value="OCD_Mu_crystall"/>
    <property type="match status" value="1"/>
</dbReference>
<organism evidence="1 2">
    <name type="scientific">Biostraticola tofi</name>
    <dbReference type="NCBI Taxonomy" id="466109"/>
    <lineage>
        <taxon>Bacteria</taxon>
        <taxon>Pseudomonadati</taxon>
        <taxon>Pseudomonadota</taxon>
        <taxon>Gammaproteobacteria</taxon>
        <taxon>Enterobacterales</taxon>
        <taxon>Bruguierivoracaceae</taxon>
        <taxon>Biostraticola</taxon>
    </lineage>
</organism>
<dbReference type="InterPro" id="IPR003462">
    <property type="entry name" value="ODC_Mu_crystall"/>
</dbReference>
<reference evidence="1 2" key="1">
    <citation type="submission" date="2019-03" db="EMBL/GenBank/DDBJ databases">
        <title>Genomic Encyclopedia of Type Strains, Phase IV (KMG-IV): sequencing the most valuable type-strain genomes for metagenomic binning, comparative biology and taxonomic classification.</title>
        <authorList>
            <person name="Goeker M."/>
        </authorList>
    </citation>
    <scope>NUCLEOTIDE SEQUENCE [LARGE SCALE GENOMIC DNA]</scope>
    <source>
        <strain evidence="1 2">DSM 19580</strain>
    </source>
</reference>